<dbReference type="AlphaFoldDB" id="A0A096HNX6"/>
<gene>
    <name evidence="1" type="ORF">P353_09175</name>
</gene>
<reference evidence="1 2" key="1">
    <citation type="submission" date="2013-09" db="EMBL/GenBank/DDBJ databases">
        <title>High correlation between genotypes and phenotypes of environmental bacteria Comamonas testosteroni strains.</title>
        <authorList>
            <person name="Liu L."/>
            <person name="Zhu W."/>
            <person name="Xia X."/>
            <person name="Xu B."/>
            <person name="Luo M."/>
            <person name="Wang G."/>
        </authorList>
    </citation>
    <scope>NUCLEOTIDE SEQUENCE [LARGE SCALE GENOMIC DNA]</scope>
    <source>
        <strain evidence="1 2">JL40</strain>
    </source>
</reference>
<evidence type="ECO:0000313" key="2">
    <source>
        <dbReference type="Proteomes" id="UP000029553"/>
    </source>
</evidence>
<dbReference type="RefSeq" id="WP_052084805.1">
    <property type="nucleotide sequence ID" value="NZ_AWOR01000042.1"/>
</dbReference>
<evidence type="ECO:0000313" key="1">
    <source>
        <dbReference type="EMBL" id="KGH30647.1"/>
    </source>
</evidence>
<dbReference type="EMBL" id="AWOR01000042">
    <property type="protein sequence ID" value="KGH30647.1"/>
    <property type="molecule type" value="Genomic_DNA"/>
</dbReference>
<sequence length="97" mass="11104">MSTKRLPIEPDTRLQWFGAVDAGKQLELFAEIDGKDHSLITVVASDLDESLWLEFEAGHHLVRVPLSRVREMLEVAPGNVHSEAWYEKNLYSKQEDI</sequence>
<comment type="caution">
    <text evidence="1">The sequence shown here is derived from an EMBL/GenBank/DDBJ whole genome shotgun (WGS) entry which is preliminary data.</text>
</comment>
<dbReference type="Proteomes" id="UP000029553">
    <property type="component" value="Unassembled WGS sequence"/>
</dbReference>
<protein>
    <submittedName>
        <fullName evidence="1">Uncharacterized protein</fullName>
    </submittedName>
</protein>
<name>A0A096HNX6_COMTE</name>
<accession>A0A096HNX6</accession>
<organism evidence="1 2">
    <name type="scientific">Comamonas testosteroni</name>
    <name type="common">Pseudomonas testosteroni</name>
    <dbReference type="NCBI Taxonomy" id="285"/>
    <lineage>
        <taxon>Bacteria</taxon>
        <taxon>Pseudomonadati</taxon>
        <taxon>Pseudomonadota</taxon>
        <taxon>Betaproteobacteria</taxon>
        <taxon>Burkholderiales</taxon>
        <taxon>Comamonadaceae</taxon>
        <taxon>Comamonas</taxon>
    </lineage>
</organism>
<proteinExistence type="predicted"/>